<evidence type="ECO:0000256" key="3">
    <source>
        <dbReference type="ARBA" id="ARBA00022741"/>
    </source>
</evidence>
<accession>A0ABN3E6Y7</accession>
<gene>
    <name evidence="8" type="ORF">GCM10009851_39540</name>
</gene>
<evidence type="ECO:0000313" key="9">
    <source>
        <dbReference type="Proteomes" id="UP001500929"/>
    </source>
</evidence>
<dbReference type="SUPFAM" id="SSF52540">
    <property type="entry name" value="P-loop containing nucleoside triphosphate hydrolases"/>
    <property type="match status" value="1"/>
</dbReference>
<organism evidence="8 9">
    <name type="scientific">Herbiconiux moechotypicola</name>
    <dbReference type="NCBI Taxonomy" id="637393"/>
    <lineage>
        <taxon>Bacteria</taxon>
        <taxon>Bacillati</taxon>
        <taxon>Actinomycetota</taxon>
        <taxon>Actinomycetes</taxon>
        <taxon>Micrococcales</taxon>
        <taxon>Microbacteriaceae</taxon>
        <taxon>Herbiconiux</taxon>
    </lineage>
</organism>
<feature type="domain" description="Zeta toxin" evidence="7">
    <location>
        <begin position="30"/>
        <end position="214"/>
    </location>
</feature>
<dbReference type="EMBL" id="BAAAQY010000017">
    <property type="protein sequence ID" value="GAA2250048.1"/>
    <property type="molecule type" value="Genomic_DNA"/>
</dbReference>
<evidence type="ECO:0000256" key="5">
    <source>
        <dbReference type="ARBA" id="ARBA00032897"/>
    </source>
</evidence>
<evidence type="ECO:0000256" key="6">
    <source>
        <dbReference type="ARBA" id="ARBA00048178"/>
    </source>
</evidence>
<evidence type="ECO:0000256" key="2">
    <source>
        <dbReference type="ARBA" id="ARBA00011963"/>
    </source>
</evidence>
<dbReference type="EC" id="2.7.1.176" evidence="2"/>
<dbReference type="Proteomes" id="UP001500929">
    <property type="component" value="Unassembled WGS sequence"/>
</dbReference>
<protein>
    <recommendedName>
        <fullName evidence="5">UDP-N-acetylglucosamine kinase</fullName>
        <ecNumber evidence="2">2.7.1.176</ecNumber>
    </recommendedName>
    <alternativeName>
        <fullName evidence="5">UDP-N-acetylglucosamine kinase</fullName>
    </alternativeName>
</protein>
<name>A0ABN3E6Y7_9MICO</name>
<evidence type="ECO:0000256" key="4">
    <source>
        <dbReference type="ARBA" id="ARBA00022840"/>
    </source>
</evidence>
<dbReference type="InterPro" id="IPR027417">
    <property type="entry name" value="P-loop_NTPase"/>
</dbReference>
<keyword evidence="3" id="KW-0547">Nucleotide-binding</keyword>
<dbReference type="InterPro" id="IPR010488">
    <property type="entry name" value="Zeta_toxin_domain"/>
</dbReference>
<proteinExistence type="inferred from homology"/>
<reference evidence="8 9" key="1">
    <citation type="journal article" date="2019" name="Int. J. Syst. Evol. Microbiol.">
        <title>The Global Catalogue of Microorganisms (GCM) 10K type strain sequencing project: providing services to taxonomists for standard genome sequencing and annotation.</title>
        <authorList>
            <consortium name="The Broad Institute Genomics Platform"/>
            <consortium name="The Broad Institute Genome Sequencing Center for Infectious Disease"/>
            <person name="Wu L."/>
            <person name="Ma J."/>
        </authorList>
    </citation>
    <scope>NUCLEOTIDE SEQUENCE [LARGE SCALE GENOMIC DNA]</scope>
    <source>
        <strain evidence="8 9">JCM 16117</strain>
    </source>
</reference>
<dbReference type="Pfam" id="PF06414">
    <property type="entry name" value="Zeta_toxin"/>
    <property type="match status" value="1"/>
</dbReference>
<evidence type="ECO:0000259" key="7">
    <source>
        <dbReference type="Pfam" id="PF06414"/>
    </source>
</evidence>
<dbReference type="RefSeq" id="WP_259481676.1">
    <property type="nucleotide sequence ID" value="NZ_BAAAQY010000017.1"/>
</dbReference>
<keyword evidence="4" id="KW-0067">ATP-binding</keyword>
<dbReference type="Gene3D" id="3.40.50.300">
    <property type="entry name" value="P-loop containing nucleotide triphosphate hydrolases"/>
    <property type="match status" value="1"/>
</dbReference>
<comment type="caution">
    <text evidence="8">The sequence shown here is derived from an EMBL/GenBank/DDBJ whole genome shotgun (WGS) entry which is preliminary data.</text>
</comment>
<evidence type="ECO:0000256" key="1">
    <source>
        <dbReference type="ARBA" id="ARBA00009104"/>
    </source>
</evidence>
<evidence type="ECO:0000313" key="8">
    <source>
        <dbReference type="EMBL" id="GAA2250048.1"/>
    </source>
</evidence>
<comment type="similarity">
    <text evidence="1">Belongs to the zeta toxin family.</text>
</comment>
<sequence>MSEQLSPEQLLRRFDRTIVPVYLEPQRDPVATGRPRFISVGGQPGAGKGGVLAAMQGAVPGAVVVNGDDLRRFHPAYEQIMNDDPFRMLEVTAAAAGAWVGMSTEYLRAVRTSAIVETTLRNETMLRGEFEAFRAAGFETELRVVAVPLPVSRAGTVARYIEQVRDYGTGRWTPGAAHDEAAANVRGTVRELVAAGVVDRVVVQDRDGRVFLDERAGRGGSRATCARSPLSSREVGSTTRPGRCAIQRSCVRVIPTW</sequence>
<keyword evidence="9" id="KW-1185">Reference proteome</keyword>
<comment type="catalytic activity">
    <reaction evidence="6">
        <text>UDP-N-acetyl-alpha-D-glucosamine + ATP = UDP-N-acetyl-alpha-D-glucosamine 3'-phosphate + ADP + H(+)</text>
        <dbReference type="Rhea" id="RHEA:32671"/>
        <dbReference type="ChEBI" id="CHEBI:15378"/>
        <dbReference type="ChEBI" id="CHEBI:30616"/>
        <dbReference type="ChEBI" id="CHEBI:57705"/>
        <dbReference type="ChEBI" id="CHEBI:64353"/>
        <dbReference type="ChEBI" id="CHEBI:456216"/>
        <dbReference type="EC" id="2.7.1.176"/>
    </reaction>
</comment>